<evidence type="ECO:0000256" key="2">
    <source>
        <dbReference type="SAM" id="Phobius"/>
    </source>
</evidence>
<keyword evidence="2" id="KW-0472">Membrane</keyword>
<feature type="transmembrane region" description="Helical" evidence="2">
    <location>
        <begin position="281"/>
        <end position="304"/>
    </location>
</feature>
<feature type="compositionally biased region" description="Low complexity" evidence="1">
    <location>
        <begin position="348"/>
        <end position="367"/>
    </location>
</feature>
<comment type="caution">
    <text evidence="3">The sequence shown here is derived from an EMBL/GenBank/DDBJ whole genome shotgun (WGS) entry which is preliminary data.</text>
</comment>
<keyword evidence="2" id="KW-1133">Transmembrane helix</keyword>
<feature type="compositionally biased region" description="Pro residues" evidence="1">
    <location>
        <begin position="334"/>
        <end position="347"/>
    </location>
</feature>
<sequence length="408" mass="42142">MAQGTALAKGARITAGVLCLLFFFWTAYWLAVDVGEFGVVGVWDSWTGSRAPGTNQVTDPVQLGFCLLQLTAAGAAFAGRRSAGGLLAVATTVTFATALQALISVGNHTSDDRWFRNAETGTATFDGVFLSSLPLFLLTLVAGVVLLAGMRSWPRQAPSEPPARPAKAAGVIGGLTLGAMALGYVAYQLYLLVQYGTDALTLLYLGKGALSSLLALAPGWYAVVFLLLTAIAGITCLTRGCAARGLALGLAVALLPNAVLSVVSFLNTDAFAEMTKSTPGLSVIICAQLALDLFGSLALGALMVRGEPVAPAWQPPSPAMAFAAPGFVPVPAAPPPAGWQQPGPPLMPRSAAPRCRPASRPCRPASRSPRRAGSARRSTDARNAAKTAVTGPRAGDRRLPYVRTAEAG</sequence>
<evidence type="ECO:0000313" key="3">
    <source>
        <dbReference type="EMBL" id="GCB91288.1"/>
    </source>
</evidence>
<evidence type="ECO:0000313" key="4">
    <source>
        <dbReference type="Proteomes" id="UP000288351"/>
    </source>
</evidence>
<dbReference type="AlphaFoldDB" id="A0A059VWK2"/>
<feature type="transmembrane region" description="Helical" evidence="2">
    <location>
        <begin position="169"/>
        <end position="193"/>
    </location>
</feature>
<feature type="transmembrane region" description="Helical" evidence="2">
    <location>
        <begin position="12"/>
        <end position="31"/>
    </location>
</feature>
<dbReference type="STRING" id="68570.DC74_3209"/>
<feature type="transmembrane region" description="Helical" evidence="2">
    <location>
        <begin position="127"/>
        <end position="148"/>
    </location>
</feature>
<dbReference type="RefSeq" id="WP_124428136.1">
    <property type="nucleotide sequence ID" value="NZ_BHXC01000006.1"/>
</dbReference>
<name>A0A059VWK2_STRNR</name>
<accession>A0A059VWK2</accession>
<feature type="transmembrane region" description="Helical" evidence="2">
    <location>
        <begin position="86"/>
        <end position="107"/>
    </location>
</feature>
<feature type="transmembrane region" description="Helical" evidence="2">
    <location>
        <begin position="61"/>
        <end position="79"/>
    </location>
</feature>
<reference evidence="3 4" key="1">
    <citation type="journal article" date="2019" name="Microbiol. Resour. Announc.">
        <title>Draft Genome Sequence of the Most Traditional epsilon-Poly-l-Lysine Producer, Streptomyces albulus NBRC14147.</title>
        <authorList>
            <person name="Yamanaka K."/>
            <person name="Hamano Y."/>
        </authorList>
    </citation>
    <scope>NUCLEOTIDE SEQUENCE [LARGE SCALE GENOMIC DNA]</scope>
    <source>
        <strain evidence="3 4">NBRC 14147</strain>
    </source>
</reference>
<dbReference type="Proteomes" id="UP000288351">
    <property type="component" value="Unassembled WGS sequence"/>
</dbReference>
<feature type="region of interest" description="Disordered" evidence="1">
    <location>
        <begin position="334"/>
        <end position="408"/>
    </location>
</feature>
<evidence type="ECO:0000256" key="1">
    <source>
        <dbReference type="SAM" id="MobiDB-lite"/>
    </source>
</evidence>
<proteinExistence type="predicted"/>
<keyword evidence="2" id="KW-0812">Transmembrane</keyword>
<dbReference type="EMBL" id="BHXC01000006">
    <property type="protein sequence ID" value="GCB91288.1"/>
    <property type="molecule type" value="Genomic_DNA"/>
</dbReference>
<protein>
    <submittedName>
        <fullName evidence="3">Uncharacterized protein</fullName>
    </submittedName>
</protein>
<feature type="transmembrane region" description="Helical" evidence="2">
    <location>
        <begin position="246"/>
        <end position="266"/>
    </location>
</feature>
<feature type="transmembrane region" description="Helical" evidence="2">
    <location>
        <begin position="213"/>
        <end position="234"/>
    </location>
</feature>
<organism evidence="3 4">
    <name type="scientific">Streptomyces noursei</name>
    <name type="common">Streptomyces albulus</name>
    <dbReference type="NCBI Taxonomy" id="1971"/>
    <lineage>
        <taxon>Bacteria</taxon>
        <taxon>Bacillati</taxon>
        <taxon>Actinomycetota</taxon>
        <taxon>Actinomycetes</taxon>
        <taxon>Kitasatosporales</taxon>
        <taxon>Streptomycetaceae</taxon>
        <taxon>Streptomyces</taxon>
    </lineage>
</organism>
<gene>
    <name evidence="3" type="ORF">SALB_04010</name>
</gene>